<keyword evidence="2" id="KW-0560">Oxidoreductase</keyword>
<dbReference type="Proteomes" id="UP000694257">
    <property type="component" value="Chromosome"/>
</dbReference>
<dbReference type="InterPro" id="IPR051704">
    <property type="entry name" value="FAD_aromatic-hydroxylase"/>
</dbReference>
<feature type="domain" description="FAD-binding" evidence="1">
    <location>
        <begin position="19"/>
        <end position="187"/>
    </location>
</feature>
<sequence length="413" mass="44952">MLTSADITSQYTDASEDELRVLIVGAGIAGVTAAQLLRRAGRHPVLIERAHDDSHVGYMLALMPMIDPVLDELEVRPGYRDRSVPLRRFGLRAHSGRILRADSVDRILARFGDYRGIARGELIDALTPDGCPVGFGTTVTALTETPGAIVATLSRAGTHTELEFDLVVIADGLNSTTRHLVLAGREVDTLDTGWGGWVVWTPADSAPDLGEELWGAGFFLGTYPVLDRLGVFLGGPRADTDAGPGPFVDQVRRGLTTIDPRVERALQAVLDDPGRYYWPLTDCRAPAWTTGRSVLLGDAAAGFLPTAGLGAGMALESAWVLTRMLRRARPDTLEPLLRVYENTQRPRVEAAQNTSRRLARIMFRRSRTIALLRDVALRATSVEAALKPIQRLIDDRPDPEAAAARFAPAGRQR</sequence>
<accession>A0ABX8RLJ8</accession>
<gene>
    <name evidence="2" type="ORF">KV110_22205</name>
</gene>
<name>A0ABX8RLJ8_NOCIO</name>
<dbReference type="RefSeq" id="WP_218469204.1">
    <property type="nucleotide sequence ID" value="NZ_BAABJN010000008.1"/>
</dbReference>
<evidence type="ECO:0000313" key="2">
    <source>
        <dbReference type="EMBL" id="QXN88321.1"/>
    </source>
</evidence>
<proteinExistence type="predicted"/>
<dbReference type="PANTHER" id="PTHR46865">
    <property type="entry name" value="OXIDOREDUCTASE-RELATED"/>
    <property type="match status" value="1"/>
</dbReference>
<keyword evidence="3" id="KW-1185">Reference proteome</keyword>
<organism evidence="2 3">
    <name type="scientific">Nocardia iowensis</name>
    <dbReference type="NCBI Taxonomy" id="204891"/>
    <lineage>
        <taxon>Bacteria</taxon>
        <taxon>Bacillati</taxon>
        <taxon>Actinomycetota</taxon>
        <taxon>Actinomycetes</taxon>
        <taxon>Mycobacteriales</taxon>
        <taxon>Nocardiaceae</taxon>
        <taxon>Nocardia</taxon>
    </lineage>
</organism>
<dbReference type="PANTHER" id="PTHR46865:SF8">
    <property type="entry name" value="POSSIBLE OXIDOREDUCTASE"/>
    <property type="match status" value="1"/>
</dbReference>
<reference evidence="2 3" key="1">
    <citation type="submission" date="2021-07" db="EMBL/GenBank/DDBJ databases">
        <title>Whole Genome Sequence of Nocardia Iowensis.</title>
        <authorList>
            <person name="Lamm A."/>
            <person name="Collins-Fairclough A.M."/>
            <person name="Bunk B."/>
            <person name="Sproer C."/>
        </authorList>
    </citation>
    <scope>NUCLEOTIDE SEQUENCE [LARGE SCALE GENOMIC DNA]</scope>
    <source>
        <strain evidence="2 3">NRRL 5646</strain>
    </source>
</reference>
<evidence type="ECO:0000313" key="3">
    <source>
        <dbReference type="Proteomes" id="UP000694257"/>
    </source>
</evidence>
<dbReference type="InterPro" id="IPR002938">
    <property type="entry name" value="FAD-bd"/>
</dbReference>
<keyword evidence="2" id="KW-0503">Monooxygenase</keyword>
<evidence type="ECO:0000259" key="1">
    <source>
        <dbReference type="Pfam" id="PF01494"/>
    </source>
</evidence>
<dbReference type="GO" id="GO:0004497">
    <property type="term" value="F:monooxygenase activity"/>
    <property type="evidence" value="ECO:0007669"/>
    <property type="project" value="UniProtKB-KW"/>
</dbReference>
<dbReference type="EMBL" id="CP078145">
    <property type="protein sequence ID" value="QXN88321.1"/>
    <property type="molecule type" value="Genomic_DNA"/>
</dbReference>
<protein>
    <submittedName>
        <fullName evidence="2">FAD-dependent monooxygenase</fullName>
    </submittedName>
</protein>
<dbReference type="Pfam" id="PF01494">
    <property type="entry name" value="FAD_binding_3"/>
    <property type="match status" value="1"/>
</dbReference>